<dbReference type="InterPro" id="IPR029052">
    <property type="entry name" value="Metallo-depent_PP-like"/>
</dbReference>
<dbReference type="InterPro" id="IPR051693">
    <property type="entry name" value="UPF0046_metallophosphoest"/>
</dbReference>
<evidence type="ECO:0000259" key="3">
    <source>
        <dbReference type="Pfam" id="PF00149"/>
    </source>
</evidence>
<organism evidence="4 5">
    <name type="scientific">Symbiodinium necroappetens</name>
    <dbReference type="NCBI Taxonomy" id="1628268"/>
    <lineage>
        <taxon>Eukaryota</taxon>
        <taxon>Sar</taxon>
        <taxon>Alveolata</taxon>
        <taxon>Dinophyceae</taxon>
        <taxon>Suessiales</taxon>
        <taxon>Symbiodiniaceae</taxon>
        <taxon>Symbiodinium</taxon>
    </lineage>
</organism>
<reference evidence="4" key="1">
    <citation type="submission" date="2021-02" db="EMBL/GenBank/DDBJ databases">
        <authorList>
            <person name="Dougan E. K."/>
            <person name="Rhodes N."/>
            <person name="Thang M."/>
            <person name="Chan C."/>
        </authorList>
    </citation>
    <scope>NUCLEOTIDE SEQUENCE</scope>
</reference>
<dbReference type="Proteomes" id="UP000601435">
    <property type="component" value="Unassembled WGS sequence"/>
</dbReference>
<dbReference type="PANTHER" id="PTHR12905">
    <property type="entry name" value="METALLOPHOSPHOESTERASE"/>
    <property type="match status" value="1"/>
</dbReference>
<protein>
    <submittedName>
        <fullName evidence="4">MPPED1 protein</fullName>
    </submittedName>
</protein>
<keyword evidence="2" id="KW-0812">Transmembrane</keyword>
<evidence type="ECO:0000313" key="5">
    <source>
        <dbReference type="Proteomes" id="UP000601435"/>
    </source>
</evidence>
<proteinExistence type="predicted"/>
<dbReference type="AlphaFoldDB" id="A0A812RQ66"/>
<dbReference type="InterPro" id="IPR004843">
    <property type="entry name" value="Calcineurin-like_PHP"/>
</dbReference>
<comment type="caution">
    <text evidence="4">The sequence shown here is derived from an EMBL/GenBank/DDBJ whole genome shotgun (WGS) entry which is preliminary data.</text>
</comment>
<dbReference type="CDD" id="cd07379">
    <property type="entry name" value="MPP_239FB"/>
    <property type="match status" value="1"/>
</dbReference>
<evidence type="ECO:0000313" key="4">
    <source>
        <dbReference type="EMBL" id="CAE7451601.1"/>
    </source>
</evidence>
<dbReference type="SUPFAM" id="SSF56300">
    <property type="entry name" value="Metallo-dependent phosphatases"/>
    <property type="match status" value="1"/>
</dbReference>
<evidence type="ECO:0000256" key="1">
    <source>
        <dbReference type="SAM" id="MobiDB-lite"/>
    </source>
</evidence>
<dbReference type="Pfam" id="PF00149">
    <property type="entry name" value="Metallophos"/>
    <property type="match status" value="1"/>
</dbReference>
<accession>A0A812RQ66</accession>
<keyword evidence="2" id="KW-1133">Transmembrane helix</keyword>
<dbReference type="OrthoDB" id="630188at2759"/>
<feature type="transmembrane region" description="Helical" evidence="2">
    <location>
        <begin position="529"/>
        <end position="554"/>
    </location>
</feature>
<sequence>MEVGARVFKHGRGLGIVALDNEDGTWNVEFDDDGVEGDFRAEDLVLVNSLSWAPAGAAVVPYPWSQEKAEGHIRFVCFSDTHGMHDLIPREHRPPADVLLHAGDFTNTGEPEQVKSFGEWLSAYPAQEKIVIAGNHDITFHEQYYKTRGAARFHRGGAYDCHKARSSLTGCTYLEDSSVDVLGYKVYGSPWQPDFCDWAFNLPRGQEIRKKWEAIPDDTDILLVHGPPAGHGDRCRHGRVGCQDLLEVVQSRAISAGCFQYSVSRVVVAGHLHEDHGCTTDEVTLFVNASTCTSEYNPTHRPIVFDLPRREQLRPVTEAAALHREAQVDEPPDQARSGASAAGTEEAVEPVAYLLGTAPMCRRIRQISTGHALEAKDCSQLFTVLWDGGEASHSYTAILRAFVAVALLAVGSFCSVVALSCVWWQGAVGATAFAGLASAQGGLSLWKFAGRSDVLGVSLPSVSLDSSVLCGGDFQVQIQEEICSGIHTTRGFVNAAVCFSIVATLAALISVVALLNCGGALDPSLGARLLLPCSGLATAAAGLMIAAMIMGAVAGHGMGLGDFGTLSYAMGAGVYGAIFQIITLLLGAALAASARSSLSWKSLPHADEPRV</sequence>
<feature type="transmembrane region" description="Helical" evidence="2">
    <location>
        <begin position="492"/>
        <end position="517"/>
    </location>
</feature>
<dbReference type="Gene3D" id="3.60.21.10">
    <property type="match status" value="1"/>
</dbReference>
<keyword evidence="2" id="KW-0472">Membrane</keyword>
<feature type="region of interest" description="Disordered" evidence="1">
    <location>
        <begin position="323"/>
        <end position="343"/>
    </location>
</feature>
<dbReference type="PANTHER" id="PTHR12905:SF0">
    <property type="entry name" value="CALCINEURIN-LIKE PHOSPHOESTERASE DOMAIN-CONTAINING PROTEIN"/>
    <property type="match status" value="1"/>
</dbReference>
<gene>
    <name evidence="4" type="primary">MPPED1</name>
    <name evidence="4" type="ORF">SNEC2469_LOCUS12521</name>
</gene>
<feature type="transmembrane region" description="Helical" evidence="2">
    <location>
        <begin position="401"/>
        <end position="425"/>
    </location>
</feature>
<dbReference type="EMBL" id="CAJNJA010019869">
    <property type="protein sequence ID" value="CAE7451601.1"/>
    <property type="molecule type" value="Genomic_DNA"/>
</dbReference>
<dbReference type="GO" id="GO:0016787">
    <property type="term" value="F:hydrolase activity"/>
    <property type="evidence" value="ECO:0007669"/>
    <property type="project" value="InterPro"/>
</dbReference>
<name>A0A812RQ66_9DINO</name>
<keyword evidence="5" id="KW-1185">Reference proteome</keyword>
<feature type="transmembrane region" description="Helical" evidence="2">
    <location>
        <begin position="566"/>
        <end position="592"/>
    </location>
</feature>
<feature type="domain" description="Calcineurin-like phosphoesterase" evidence="3">
    <location>
        <begin position="73"/>
        <end position="274"/>
    </location>
</feature>
<evidence type="ECO:0000256" key="2">
    <source>
        <dbReference type="SAM" id="Phobius"/>
    </source>
</evidence>